<keyword evidence="11" id="KW-1185">Reference proteome</keyword>
<evidence type="ECO:0000256" key="4">
    <source>
        <dbReference type="ARBA" id="ARBA00022692"/>
    </source>
</evidence>
<evidence type="ECO:0000259" key="9">
    <source>
        <dbReference type="PROSITE" id="PS50928"/>
    </source>
</evidence>
<evidence type="ECO:0000256" key="2">
    <source>
        <dbReference type="ARBA" id="ARBA00022448"/>
    </source>
</evidence>
<feature type="transmembrane region" description="Helical" evidence="7">
    <location>
        <begin position="173"/>
        <end position="198"/>
    </location>
</feature>
<feature type="domain" description="ABC transmembrane type-1" evidence="9">
    <location>
        <begin position="128"/>
        <end position="312"/>
    </location>
</feature>
<evidence type="ECO:0000313" key="10">
    <source>
        <dbReference type="EMBL" id="GAA4166582.1"/>
    </source>
</evidence>
<feature type="compositionally biased region" description="Low complexity" evidence="8">
    <location>
        <begin position="1"/>
        <end position="28"/>
    </location>
</feature>
<accession>A0ABP7ZNZ6</accession>
<comment type="caution">
    <text evidence="10">The sequence shown here is derived from an EMBL/GenBank/DDBJ whole genome shotgun (WGS) entry which is preliminary data.</text>
</comment>
<feature type="transmembrane region" description="Helical" evidence="7">
    <location>
        <begin position="128"/>
        <end position="152"/>
    </location>
</feature>
<dbReference type="Pfam" id="PF12911">
    <property type="entry name" value="OppC_N"/>
    <property type="match status" value="1"/>
</dbReference>
<dbReference type="Gene3D" id="1.10.3720.10">
    <property type="entry name" value="MetI-like"/>
    <property type="match status" value="1"/>
</dbReference>
<evidence type="ECO:0000256" key="3">
    <source>
        <dbReference type="ARBA" id="ARBA00022475"/>
    </source>
</evidence>
<dbReference type="Pfam" id="PF00528">
    <property type="entry name" value="BPD_transp_1"/>
    <property type="match status" value="1"/>
</dbReference>
<dbReference type="PANTHER" id="PTHR43386">
    <property type="entry name" value="OLIGOPEPTIDE TRANSPORT SYSTEM PERMEASE PROTEIN APPC"/>
    <property type="match status" value="1"/>
</dbReference>
<keyword evidence="4 7" id="KW-0812">Transmembrane</keyword>
<dbReference type="SUPFAM" id="SSF161098">
    <property type="entry name" value="MetI-like"/>
    <property type="match status" value="1"/>
</dbReference>
<feature type="transmembrane region" description="Helical" evidence="7">
    <location>
        <begin position="60"/>
        <end position="82"/>
    </location>
</feature>
<dbReference type="InterPro" id="IPR025966">
    <property type="entry name" value="OppC_N"/>
</dbReference>
<reference evidence="10" key="2">
    <citation type="submission" date="2023-12" db="EMBL/GenBank/DDBJ databases">
        <authorList>
            <person name="Sun Q."/>
            <person name="Inoue M."/>
        </authorList>
    </citation>
    <scope>NUCLEOTIDE SEQUENCE</scope>
    <source>
        <strain evidence="10">JCM 17590</strain>
    </source>
</reference>
<evidence type="ECO:0000256" key="5">
    <source>
        <dbReference type="ARBA" id="ARBA00022989"/>
    </source>
</evidence>
<comment type="subcellular location">
    <subcellularLocation>
        <location evidence="1 7">Cell membrane</location>
        <topology evidence="1 7">Multi-pass membrane protein</topology>
    </subcellularLocation>
</comment>
<evidence type="ECO:0000256" key="8">
    <source>
        <dbReference type="SAM" id="MobiDB-lite"/>
    </source>
</evidence>
<evidence type="ECO:0000256" key="7">
    <source>
        <dbReference type="RuleBase" id="RU363032"/>
    </source>
</evidence>
<evidence type="ECO:0000313" key="11">
    <source>
        <dbReference type="Proteomes" id="UP001415169"/>
    </source>
</evidence>
<dbReference type="RefSeq" id="WP_344792842.1">
    <property type="nucleotide sequence ID" value="NZ_BAABBV010000002.1"/>
</dbReference>
<feature type="transmembrane region" description="Helical" evidence="7">
    <location>
        <begin position="291"/>
        <end position="312"/>
    </location>
</feature>
<dbReference type="Proteomes" id="UP001415169">
    <property type="component" value="Unassembled WGS sequence"/>
</dbReference>
<dbReference type="CDD" id="cd06261">
    <property type="entry name" value="TM_PBP2"/>
    <property type="match status" value="1"/>
</dbReference>
<sequence>MSDAQQTPAEAQAQAQAQAQTHTATQTRQAEESVAPPEPTQDPFAVLPKRRFRLSVPAQWRTPFAMVGAVVIALWILVAIFADLIEPYDPLKQVGGANEPPSGAHLFGTDLLGRDVLSRVLAGSHVSLPAPIVLVIASLVIGVVLGLIAGYFGRAVDEIIMRVTDLVLAFPSIILAMIIVAATGPGIAHAMVAIVIVNWPQYTRVTRSLVISARSSEYVIAGRLMGANWFTSLGRDILPNIASPILVLATLDFGNQILALASLSFLGLGAVPPQPEWGSMTFDGLQNFSAWWISAFPSLAIFTLVIAFNLLGDALRDALDPRTQSRLNEGGAL</sequence>
<name>A0ABP7ZNZ6_9MICO</name>
<evidence type="ECO:0000256" key="1">
    <source>
        <dbReference type="ARBA" id="ARBA00004651"/>
    </source>
</evidence>
<comment type="similarity">
    <text evidence="7">Belongs to the binding-protein-dependent transport system permease family.</text>
</comment>
<gene>
    <name evidence="10" type="ORF">GCM10022286_31450</name>
</gene>
<dbReference type="PANTHER" id="PTHR43386:SF1">
    <property type="entry name" value="D,D-DIPEPTIDE TRANSPORT SYSTEM PERMEASE PROTEIN DDPC-RELATED"/>
    <property type="match status" value="1"/>
</dbReference>
<dbReference type="PROSITE" id="PS50928">
    <property type="entry name" value="ABC_TM1"/>
    <property type="match status" value="1"/>
</dbReference>
<dbReference type="EMBL" id="BAABBV010000002">
    <property type="protein sequence ID" value="GAA4166582.1"/>
    <property type="molecule type" value="Genomic_DNA"/>
</dbReference>
<organism evidence="10 11">
    <name type="scientific">Gryllotalpicola daejeonensis</name>
    <dbReference type="NCBI Taxonomy" id="993087"/>
    <lineage>
        <taxon>Bacteria</taxon>
        <taxon>Bacillati</taxon>
        <taxon>Actinomycetota</taxon>
        <taxon>Actinomycetes</taxon>
        <taxon>Micrococcales</taxon>
        <taxon>Microbacteriaceae</taxon>
        <taxon>Gryllotalpicola</taxon>
    </lineage>
</organism>
<evidence type="ECO:0000256" key="6">
    <source>
        <dbReference type="ARBA" id="ARBA00023136"/>
    </source>
</evidence>
<keyword evidence="5 7" id="KW-1133">Transmembrane helix</keyword>
<dbReference type="InterPro" id="IPR050366">
    <property type="entry name" value="BP-dependent_transpt_permease"/>
</dbReference>
<protein>
    <submittedName>
        <fullName evidence="10">ABC transporter permease</fullName>
    </submittedName>
</protein>
<dbReference type="InterPro" id="IPR035906">
    <property type="entry name" value="MetI-like_sf"/>
</dbReference>
<proteinExistence type="inferred from homology"/>
<feature type="region of interest" description="Disordered" evidence="8">
    <location>
        <begin position="1"/>
        <end position="44"/>
    </location>
</feature>
<dbReference type="InterPro" id="IPR000515">
    <property type="entry name" value="MetI-like"/>
</dbReference>
<keyword evidence="6 7" id="KW-0472">Membrane</keyword>
<keyword evidence="3" id="KW-1003">Cell membrane</keyword>
<reference evidence="10" key="1">
    <citation type="journal article" date="2014" name="Int. J. Syst. Evol. Microbiol.">
        <title>Complete genome of a new Firmicutes species belonging to the dominant human colonic microbiota ('Ruminococcus bicirculans') reveals two chromosomes and a selective capacity to utilize plant glucans.</title>
        <authorList>
            <consortium name="NISC Comparative Sequencing Program"/>
            <person name="Wegmann U."/>
            <person name="Louis P."/>
            <person name="Goesmann A."/>
            <person name="Henrissat B."/>
            <person name="Duncan S.H."/>
            <person name="Flint H.J."/>
        </authorList>
    </citation>
    <scope>NUCLEOTIDE SEQUENCE</scope>
    <source>
        <strain evidence="10">JCM 17590</strain>
    </source>
</reference>
<keyword evidence="2 7" id="KW-0813">Transport</keyword>